<keyword evidence="7" id="KW-1185">Reference proteome</keyword>
<organism evidence="7 8">
    <name type="scientific">Gekko japonicus</name>
    <name type="common">Schlegel's Japanese gecko</name>
    <dbReference type="NCBI Taxonomy" id="146911"/>
    <lineage>
        <taxon>Eukaryota</taxon>
        <taxon>Metazoa</taxon>
        <taxon>Chordata</taxon>
        <taxon>Craniata</taxon>
        <taxon>Vertebrata</taxon>
        <taxon>Euteleostomi</taxon>
        <taxon>Lepidosauria</taxon>
        <taxon>Squamata</taxon>
        <taxon>Bifurcata</taxon>
        <taxon>Gekkota</taxon>
        <taxon>Gekkonidae</taxon>
        <taxon>Gekkoninae</taxon>
        <taxon>Gekko</taxon>
    </lineage>
</organism>
<dbReference type="PRINTS" id="PR00385">
    <property type="entry name" value="P450"/>
</dbReference>
<keyword evidence="4 6" id="KW-0479">Metal-binding</keyword>
<evidence type="ECO:0000313" key="7">
    <source>
        <dbReference type="Proteomes" id="UP000694871"/>
    </source>
</evidence>
<dbReference type="SUPFAM" id="SSF48264">
    <property type="entry name" value="Cytochrome P450"/>
    <property type="match status" value="2"/>
</dbReference>
<evidence type="ECO:0000256" key="5">
    <source>
        <dbReference type="ARBA" id="ARBA00023004"/>
    </source>
</evidence>
<dbReference type="InterPro" id="IPR001128">
    <property type="entry name" value="Cyt_P450"/>
</dbReference>
<proteinExistence type="inferred from homology"/>
<evidence type="ECO:0000256" key="1">
    <source>
        <dbReference type="ARBA" id="ARBA00001971"/>
    </source>
</evidence>
<evidence type="ECO:0000313" key="8">
    <source>
        <dbReference type="RefSeq" id="XP_015281310.1"/>
    </source>
</evidence>
<dbReference type="PRINTS" id="PR00463">
    <property type="entry name" value="EP450I"/>
</dbReference>
<keyword evidence="6" id="KW-0503">Monooxygenase</keyword>
<evidence type="ECO:0000256" key="2">
    <source>
        <dbReference type="ARBA" id="ARBA00010617"/>
    </source>
</evidence>
<dbReference type="Proteomes" id="UP000694871">
    <property type="component" value="Unplaced"/>
</dbReference>
<evidence type="ECO:0000256" key="6">
    <source>
        <dbReference type="RuleBase" id="RU000461"/>
    </source>
</evidence>
<dbReference type="InterPro" id="IPR017972">
    <property type="entry name" value="Cyt_P450_CS"/>
</dbReference>
<gene>
    <name evidence="8" type="primary">LOC107122689</name>
</gene>
<dbReference type="Pfam" id="PF00067">
    <property type="entry name" value="p450"/>
    <property type="match status" value="2"/>
</dbReference>
<comment type="similarity">
    <text evidence="2 6">Belongs to the cytochrome P450 family.</text>
</comment>
<accession>A0ABM1L5S3</accession>
<dbReference type="InterPro" id="IPR036396">
    <property type="entry name" value="Cyt_P450_sf"/>
</dbReference>
<dbReference type="GeneID" id="107122689"/>
<protein>
    <submittedName>
        <fullName evidence="8">Cytochrome P450 2F5-like</fullName>
    </submittedName>
</protein>
<dbReference type="Gene3D" id="1.10.630.10">
    <property type="entry name" value="Cytochrome P450"/>
    <property type="match status" value="3"/>
</dbReference>
<keyword evidence="3 6" id="KW-0349">Heme</keyword>
<keyword evidence="6" id="KW-0560">Oxidoreductase</keyword>
<keyword evidence="5 6" id="KW-0408">Iron</keyword>
<dbReference type="InterPro" id="IPR050182">
    <property type="entry name" value="Cytochrome_P450_fam2"/>
</dbReference>
<evidence type="ECO:0000256" key="3">
    <source>
        <dbReference type="ARBA" id="ARBA00022617"/>
    </source>
</evidence>
<comment type="cofactor">
    <cofactor evidence="1">
        <name>heme</name>
        <dbReference type="ChEBI" id="CHEBI:30413"/>
    </cofactor>
</comment>
<reference evidence="8" key="1">
    <citation type="submission" date="2025-08" db="UniProtKB">
        <authorList>
            <consortium name="RefSeq"/>
        </authorList>
    </citation>
    <scope>IDENTIFICATION</scope>
</reference>
<dbReference type="RefSeq" id="XP_015281310.1">
    <property type="nucleotide sequence ID" value="XM_015425824.1"/>
</dbReference>
<dbReference type="PANTHER" id="PTHR24300:SF84">
    <property type="entry name" value="CYTOCHROME P450, FAMILY 2, SUBFAMILY T, POLYPEPTIDE 4"/>
    <property type="match status" value="1"/>
</dbReference>
<evidence type="ECO:0000256" key="4">
    <source>
        <dbReference type="ARBA" id="ARBA00022723"/>
    </source>
</evidence>
<name>A0ABM1L5S3_GEKJA</name>
<feature type="non-terminal residue" evidence="8">
    <location>
        <position position="1"/>
    </location>
</feature>
<sequence>LRERYGSVYTVYLGSKPFVVLCGYQAVKEALVDQGEDFSGRGDFPMITQFTQGDGIVFSHGGKWKALRRFAIQTLRGFGMGRHRIEERIQEEAGCMVEEFAKTKAEPVDPTSLIGRAIFNITCSIIFGDRFDYEDKKFLTLVDLMNDNFHHLSSSWVQLYNVFSRVMYYLPGPHNRLKENFEKLRLFVLEMVKTHQETLDPNSPRDFIDCFLLKMQQLYNVFSRVMYYLPGPHNRLKENFEKLRLFVLEMVKTHQETLDPNSPRDFIDCFLLKMQQEKEDPLSYFHTNTLVMTTHNLFFAGTETTNTTLLYGILILMKYPEVQGESFEVHVHEMFPNKADKDGPHGTRIMPLIYSVHRDVTQFKDPEVFDPTNFLDKEGSFHRNDAFMPFGTGKRVCLGEPLARTEIFLFLTTLVQHFAFRPVVPPEEIDLSPMAISLVSVPHPFKFRAVPR</sequence>
<dbReference type="PROSITE" id="PS00086">
    <property type="entry name" value="CYTOCHROME_P450"/>
    <property type="match status" value="1"/>
</dbReference>
<dbReference type="InterPro" id="IPR002401">
    <property type="entry name" value="Cyt_P450_E_grp-I"/>
</dbReference>
<dbReference type="PANTHER" id="PTHR24300">
    <property type="entry name" value="CYTOCHROME P450 508A4-RELATED"/>
    <property type="match status" value="1"/>
</dbReference>